<dbReference type="InterPro" id="IPR052038">
    <property type="entry name" value="Type-VII_TA_antitoxin"/>
</dbReference>
<dbReference type="GO" id="GO:0046872">
    <property type="term" value="F:metal ion binding"/>
    <property type="evidence" value="ECO:0007669"/>
    <property type="project" value="UniProtKB-KW"/>
</dbReference>
<evidence type="ECO:0000256" key="3">
    <source>
        <dbReference type="ARBA" id="ARBA00022679"/>
    </source>
</evidence>
<evidence type="ECO:0000259" key="10">
    <source>
        <dbReference type="Pfam" id="PF01909"/>
    </source>
</evidence>
<dbReference type="InterPro" id="IPR043519">
    <property type="entry name" value="NT_sf"/>
</dbReference>
<protein>
    <submittedName>
        <fullName evidence="11">Nucleotidyltransferase family protein</fullName>
    </submittedName>
</protein>
<dbReference type="SUPFAM" id="SSF81301">
    <property type="entry name" value="Nucleotidyltransferase"/>
    <property type="match status" value="1"/>
</dbReference>
<dbReference type="Pfam" id="PF01909">
    <property type="entry name" value="NTP_transf_2"/>
    <property type="match status" value="1"/>
</dbReference>
<sequence length="96" mass="11269">MKTKDEVKAILEKHKDEIRKKYGVIIIGIFGSWARDEQKETSDVDILVEIERPIGLAFFELWDELEELLGCKVDLVRRSLLREEIKEDVLKEVVEI</sequence>
<dbReference type="GO" id="GO:0016779">
    <property type="term" value="F:nucleotidyltransferase activity"/>
    <property type="evidence" value="ECO:0007669"/>
    <property type="project" value="UniProtKB-KW"/>
</dbReference>
<evidence type="ECO:0000256" key="7">
    <source>
        <dbReference type="ARBA" id="ARBA00022840"/>
    </source>
</evidence>
<evidence type="ECO:0000256" key="8">
    <source>
        <dbReference type="ARBA" id="ARBA00022842"/>
    </source>
</evidence>
<dbReference type="PANTHER" id="PTHR33571:SF19">
    <property type="entry name" value="PROTEIN ADENYLYLTRANSFERASE MJ0128-RELATED"/>
    <property type="match status" value="1"/>
</dbReference>
<dbReference type="KEGG" id="taut:V4D30_03410"/>
<evidence type="ECO:0000256" key="1">
    <source>
        <dbReference type="ARBA" id="ARBA00001946"/>
    </source>
</evidence>
<gene>
    <name evidence="11" type="ORF">V4D30_03410</name>
</gene>
<accession>A0AAU8GXW3</accession>
<keyword evidence="4" id="KW-0548">Nucleotidyltransferase</keyword>
<keyword evidence="2" id="KW-1277">Toxin-antitoxin system</keyword>
<evidence type="ECO:0000256" key="2">
    <source>
        <dbReference type="ARBA" id="ARBA00022649"/>
    </source>
</evidence>
<feature type="domain" description="Polymerase nucleotidyl transferase" evidence="10">
    <location>
        <begin position="11"/>
        <end position="93"/>
    </location>
</feature>
<proteinExistence type="inferred from homology"/>
<evidence type="ECO:0000256" key="6">
    <source>
        <dbReference type="ARBA" id="ARBA00022741"/>
    </source>
</evidence>
<evidence type="ECO:0000256" key="9">
    <source>
        <dbReference type="ARBA" id="ARBA00038276"/>
    </source>
</evidence>
<evidence type="ECO:0000256" key="5">
    <source>
        <dbReference type="ARBA" id="ARBA00022723"/>
    </source>
</evidence>
<organism evidence="11">
    <name type="scientific">Thermodesulfovibrio autotrophicus</name>
    <dbReference type="NCBI Taxonomy" id="3118333"/>
    <lineage>
        <taxon>Bacteria</taxon>
        <taxon>Pseudomonadati</taxon>
        <taxon>Nitrospirota</taxon>
        <taxon>Thermodesulfovibrionia</taxon>
        <taxon>Thermodesulfovibrionales</taxon>
        <taxon>Thermodesulfovibrionaceae</taxon>
        <taxon>Thermodesulfovibrio</taxon>
    </lineage>
</organism>
<keyword evidence="7" id="KW-0067">ATP-binding</keyword>
<evidence type="ECO:0000313" key="11">
    <source>
        <dbReference type="EMBL" id="XCH47330.1"/>
    </source>
</evidence>
<name>A0AAU8GXW3_9BACT</name>
<evidence type="ECO:0000256" key="4">
    <source>
        <dbReference type="ARBA" id="ARBA00022695"/>
    </source>
</evidence>
<comment type="similarity">
    <text evidence="9">Belongs to the MntA antitoxin family.</text>
</comment>
<keyword evidence="3" id="KW-0808">Transferase</keyword>
<dbReference type="CDD" id="cd05403">
    <property type="entry name" value="NT_KNTase_like"/>
    <property type="match status" value="1"/>
</dbReference>
<dbReference type="RefSeq" id="WP_353684852.1">
    <property type="nucleotide sequence ID" value="NZ_CP144373.1"/>
</dbReference>
<keyword evidence="8" id="KW-0460">Magnesium</keyword>
<dbReference type="PANTHER" id="PTHR33571">
    <property type="entry name" value="SSL8005 PROTEIN"/>
    <property type="match status" value="1"/>
</dbReference>
<keyword evidence="5" id="KW-0479">Metal-binding</keyword>
<keyword evidence="6" id="KW-0547">Nucleotide-binding</keyword>
<reference evidence="11" key="1">
    <citation type="submission" date="2024-01" db="EMBL/GenBank/DDBJ databases">
        <title>The first autotrophic representatives of the genus Thermodesulfovibrio.</title>
        <authorList>
            <person name="Maltseva A.I."/>
            <person name="Elcheninov A.G."/>
            <person name="Kublanov I.V."/>
            <person name="Lebedinsky A.V."/>
            <person name="Frolov E.N."/>
        </authorList>
    </citation>
    <scope>NUCLEOTIDE SEQUENCE</scope>
    <source>
        <strain evidence="11">3907-1M</strain>
    </source>
</reference>
<dbReference type="Gene3D" id="3.30.460.10">
    <property type="entry name" value="Beta Polymerase, domain 2"/>
    <property type="match status" value="1"/>
</dbReference>
<dbReference type="AlphaFoldDB" id="A0AAU8GXW3"/>
<comment type="cofactor">
    <cofactor evidence="1">
        <name>Mg(2+)</name>
        <dbReference type="ChEBI" id="CHEBI:18420"/>
    </cofactor>
</comment>
<dbReference type="InterPro" id="IPR002934">
    <property type="entry name" value="Polymerase_NTP_transf_dom"/>
</dbReference>
<dbReference type="GO" id="GO:0005524">
    <property type="term" value="F:ATP binding"/>
    <property type="evidence" value="ECO:0007669"/>
    <property type="project" value="UniProtKB-KW"/>
</dbReference>
<dbReference type="EMBL" id="CP144373">
    <property type="protein sequence ID" value="XCH47330.1"/>
    <property type="molecule type" value="Genomic_DNA"/>
</dbReference>